<dbReference type="Proteomes" id="UP001354989">
    <property type="component" value="Chromosome"/>
</dbReference>
<proteinExistence type="predicted"/>
<protein>
    <recommendedName>
        <fullName evidence="4">Secretion system C-terminal sorting domain-containing protein</fullName>
    </recommendedName>
</protein>
<organism evidence="2 3">
    <name type="scientific">Persicobacter psychrovividus</name>
    <dbReference type="NCBI Taxonomy" id="387638"/>
    <lineage>
        <taxon>Bacteria</taxon>
        <taxon>Pseudomonadati</taxon>
        <taxon>Bacteroidota</taxon>
        <taxon>Cytophagia</taxon>
        <taxon>Cytophagales</taxon>
        <taxon>Persicobacteraceae</taxon>
        <taxon>Persicobacter</taxon>
    </lineage>
</organism>
<evidence type="ECO:0000313" key="2">
    <source>
        <dbReference type="EMBL" id="BDC97823.1"/>
    </source>
</evidence>
<dbReference type="Gene3D" id="2.60.120.380">
    <property type="match status" value="1"/>
</dbReference>
<dbReference type="EMBL" id="AP025292">
    <property type="protein sequence ID" value="BDC97823.1"/>
    <property type="molecule type" value="Genomic_DNA"/>
</dbReference>
<gene>
    <name evidence="2" type="ORF">PEPS_01040</name>
</gene>
<keyword evidence="1" id="KW-0732">Signal</keyword>
<reference evidence="2 3" key="1">
    <citation type="submission" date="2021-12" db="EMBL/GenBank/DDBJ databases">
        <title>Genome sequencing of bacteria with rrn-lacking chromosome and rrn-plasmid.</title>
        <authorList>
            <person name="Anda M."/>
            <person name="Iwasaki W."/>
        </authorList>
    </citation>
    <scope>NUCLEOTIDE SEQUENCE [LARGE SCALE GENOMIC DNA]</scope>
    <source>
        <strain evidence="2 3">NBRC 101262</strain>
    </source>
</reference>
<accession>A0ABN6L943</accession>
<evidence type="ECO:0000256" key="1">
    <source>
        <dbReference type="SAM" id="SignalP"/>
    </source>
</evidence>
<sequence length="115" mass="12711">MKKVLSIAFALILVSSFAFAGTNDNESAKGKSFFRVIGNSNAQVYKVLYMANKDSKVVVSLYNEAGNLVAKSAIKDKNEFMKPFRFEEMPAGTYTVVVRDGFGVTRKTFEHTPAL</sequence>
<evidence type="ECO:0008006" key="4">
    <source>
        <dbReference type="Google" id="ProtNLM"/>
    </source>
</evidence>
<keyword evidence="3" id="KW-1185">Reference proteome</keyword>
<evidence type="ECO:0000313" key="3">
    <source>
        <dbReference type="Proteomes" id="UP001354989"/>
    </source>
</evidence>
<feature type="chain" id="PRO_5045161257" description="Secretion system C-terminal sorting domain-containing protein" evidence="1">
    <location>
        <begin position="21"/>
        <end position="115"/>
    </location>
</feature>
<dbReference type="RefSeq" id="WP_332919314.1">
    <property type="nucleotide sequence ID" value="NZ_AP025292.1"/>
</dbReference>
<feature type="signal peptide" evidence="1">
    <location>
        <begin position="1"/>
        <end position="20"/>
    </location>
</feature>
<name>A0ABN6L943_9BACT</name>